<dbReference type="InterPro" id="IPR000792">
    <property type="entry name" value="Tscrpt_reg_LuxR_C"/>
</dbReference>
<dbReference type="Proteomes" id="UP000805614">
    <property type="component" value="Unassembled WGS sequence"/>
</dbReference>
<reference evidence="2 3" key="1">
    <citation type="submission" date="2020-06" db="EMBL/GenBank/DDBJ databases">
        <title>Actinomadura xiongansis sp. nov., isolated from soil of Baiyangdian.</title>
        <authorList>
            <person name="Zhang X."/>
        </authorList>
    </citation>
    <scope>NUCLEOTIDE SEQUENCE [LARGE SCALE GENOMIC DNA]</scope>
    <source>
        <strain evidence="2 3">HBUM206468</strain>
    </source>
</reference>
<name>A0ABR7LN98_9ACTN</name>
<dbReference type="RefSeq" id="WP_187243175.1">
    <property type="nucleotide sequence ID" value="NZ_BAAAOK010000059.1"/>
</dbReference>
<sequence length="222" mass="24180">MNLDPDRNVTLHGESELVERAGHLFTSAREEYVCAAADLRTWAMPGMRERIVAARRASSSAPAVHKLFSPRVLDDEESERHLAGLAGRGVRVRICAAALAHETIIIDRRIAILAGPPVRGVRDYTIVRSPDVLNGVISLFWATWEAATELAAVLAAGPIALDEQDRRILRTLGEGLKDETAARRLGLSLRTYRRRVAELMAALGATSRFQAGARARELGLGG</sequence>
<protein>
    <submittedName>
        <fullName evidence="2">Helix-turn-helix transcriptional regulator</fullName>
    </submittedName>
</protein>
<proteinExistence type="predicted"/>
<gene>
    <name evidence="2" type="ORF">HKK74_11700</name>
</gene>
<dbReference type="SUPFAM" id="SSF46894">
    <property type="entry name" value="C-terminal effector domain of the bipartite response regulators"/>
    <property type="match status" value="1"/>
</dbReference>
<evidence type="ECO:0000259" key="1">
    <source>
        <dbReference type="SMART" id="SM00421"/>
    </source>
</evidence>
<dbReference type="InterPro" id="IPR051797">
    <property type="entry name" value="TrmB-like"/>
</dbReference>
<dbReference type="SMART" id="SM00421">
    <property type="entry name" value="HTH_LUXR"/>
    <property type="match status" value="1"/>
</dbReference>
<dbReference type="Gene3D" id="1.10.10.10">
    <property type="entry name" value="Winged helix-like DNA-binding domain superfamily/Winged helix DNA-binding domain"/>
    <property type="match status" value="1"/>
</dbReference>
<dbReference type="PANTHER" id="PTHR34293">
    <property type="entry name" value="HTH-TYPE TRANSCRIPTIONAL REGULATOR TRMBL2"/>
    <property type="match status" value="1"/>
</dbReference>
<evidence type="ECO:0000313" key="2">
    <source>
        <dbReference type="EMBL" id="MBC6466158.1"/>
    </source>
</evidence>
<feature type="domain" description="HTH luxR-type" evidence="1">
    <location>
        <begin position="158"/>
        <end position="215"/>
    </location>
</feature>
<keyword evidence="3" id="KW-1185">Reference proteome</keyword>
<dbReference type="PANTHER" id="PTHR34293:SF1">
    <property type="entry name" value="HTH-TYPE TRANSCRIPTIONAL REGULATOR TRMBL2"/>
    <property type="match status" value="1"/>
</dbReference>
<dbReference type="InterPro" id="IPR016032">
    <property type="entry name" value="Sig_transdc_resp-reg_C-effctor"/>
</dbReference>
<organism evidence="2 3">
    <name type="scientific">Actinomadura alba</name>
    <dbReference type="NCBI Taxonomy" id="406431"/>
    <lineage>
        <taxon>Bacteria</taxon>
        <taxon>Bacillati</taxon>
        <taxon>Actinomycetota</taxon>
        <taxon>Actinomycetes</taxon>
        <taxon>Streptosporangiales</taxon>
        <taxon>Thermomonosporaceae</taxon>
        <taxon>Actinomadura</taxon>
    </lineage>
</organism>
<evidence type="ECO:0000313" key="3">
    <source>
        <dbReference type="Proteomes" id="UP000805614"/>
    </source>
</evidence>
<accession>A0ABR7LN98</accession>
<comment type="caution">
    <text evidence="2">The sequence shown here is derived from an EMBL/GenBank/DDBJ whole genome shotgun (WGS) entry which is preliminary data.</text>
</comment>
<dbReference type="EMBL" id="JABVEC010000007">
    <property type="protein sequence ID" value="MBC6466158.1"/>
    <property type="molecule type" value="Genomic_DNA"/>
</dbReference>
<dbReference type="InterPro" id="IPR036388">
    <property type="entry name" value="WH-like_DNA-bd_sf"/>
</dbReference>